<name>A0A3B1B0I1_9ZZZZ</name>
<feature type="domain" description="Glycosyltransferase subfamily 4-like N-terminal" evidence="2">
    <location>
        <begin position="18"/>
        <end position="227"/>
    </location>
</feature>
<feature type="region of interest" description="Disordered" evidence="1">
    <location>
        <begin position="84"/>
        <end position="108"/>
    </location>
</feature>
<protein>
    <recommendedName>
        <fullName evidence="2">Glycosyltransferase subfamily 4-like N-terminal domain-containing protein</fullName>
    </recommendedName>
</protein>
<evidence type="ECO:0000259" key="2">
    <source>
        <dbReference type="Pfam" id="PF13579"/>
    </source>
</evidence>
<dbReference type="EMBL" id="UOFW01000211">
    <property type="protein sequence ID" value="VAX07591.1"/>
    <property type="molecule type" value="Genomic_DNA"/>
</dbReference>
<dbReference type="AlphaFoldDB" id="A0A3B1B0I1"/>
<proteinExistence type="predicted"/>
<dbReference type="Pfam" id="PF13579">
    <property type="entry name" value="Glyco_trans_4_4"/>
    <property type="match status" value="1"/>
</dbReference>
<organism evidence="3">
    <name type="scientific">hydrothermal vent metagenome</name>
    <dbReference type="NCBI Taxonomy" id="652676"/>
    <lineage>
        <taxon>unclassified sequences</taxon>
        <taxon>metagenomes</taxon>
        <taxon>ecological metagenomes</taxon>
    </lineage>
</organism>
<dbReference type="SUPFAM" id="SSF53756">
    <property type="entry name" value="UDP-Glycosyltransferase/glycogen phosphorylase"/>
    <property type="match status" value="1"/>
</dbReference>
<dbReference type="Gene3D" id="3.40.50.2000">
    <property type="entry name" value="Glycogen Phosphorylase B"/>
    <property type="match status" value="2"/>
</dbReference>
<reference evidence="3" key="1">
    <citation type="submission" date="2018-06" db="EMBL/GenBank/DDBJ databases">
        <authorList>
            <person name="Zhirakovskaya E."/>
        </authorList>
    </citation>
    <scope>NUCLEOTIDE SEQUENCE</scope>
</reference>
<evidence type="ECO:0000313" key="3">
    <source>
        <dbReference type="EMBL" id="VAX07591.1"/>
    </source>
</evidence>
<dbReference type="InterPro" id="IPR028098">
    <property type="entry name" value="Glyco_trans_4-like_N"/>
</dbReference>
<evidence type="ECO:0000256" key="1">
    <source>
        <dbReference type="SAM" id="MobiDB-lite"/>
    </source>
</evidence>
<accession>A0A3B1B0I1</accession>
<gene>
    <name evidence="3" type="ORF">MNBD_ALPHA03-213</name>
</gene>
<sequence length="440" mass="49664">MKILIIAGYFPPYSPASASRVNKLAKYLEDQGHDVRVLCPENDMFEPVLLPEVSRENIHYIPSSNINDFPSRVKDGLKAIFGKRKDTSASEKNTPEPDQTKGQPGEESKISILYRRLTNIPDDLVGWYCPAIRAGKKMFQNWSPDIIFATLPPFTPMLVASRLGRMIDVPVIYDYRDLWTDHPYYNTSGLRRNIDHFLENRALKSCAGLVTVTKTWADHLAKSRDIPVEFVMNGFDPADFTPDARENYDEAKITLLYAGYLYGDKRDPSVVFEALGRLGDAAQNFNVLLYTPEGSADLNDRQKFLIKQHKLEGIVICKTYIPQKQLLKLQQQVDVLMLLRWDDPSENGVIAGKLFEYIGAGKSILSLGSTTGEAADIIRDNDFGLVSNDAQEVAAYLSGMLENKKQGKMPTSYNPNREKFTRAKQFEKLVTFMENIIEAG</sequence>
<dbReference type="PANTHER" id="PTHR12526">
    <property type="entry name" value="GLYCOSYLTRANSFERASE"/>
    <property type="match status" value="1"/>
</dbReference>